<proteinExistence type="predicted"/>
<dbReference type="InterPro" id="IPR049639">
    <property type="entry name" value="RstR"/>
</dbReference>
<feature type="domain" description="HTH cro/C1-type" evidence="1">
    <location>
        <begin position="10"/>
        <end position="37"/>
    </location>
</feature>
<dbReference type="InterPro" id="IPR010982">
    <property type="entry name" value="Lambda_DNA-bd_dom_sf"/>
</dbReference>
<dbReference type="RefSeq" id="WP_371840879.1">
    <property type="nucleotide sequence ID" value="NZ_JBGMEK010000071.1"/>
</dbReference>
<dbReference type="InterPro" id="IPR001387">
    <property type="entry name" value="Cro/C1-type_HTH"/>
</dbReference>
<evidence type="ECO:0000313" key="3">
    <source>
        <dbReference type="Proteomes" id="UP001569428"/>
    </source>
</evidence>
<dbReference type="EMBL" id="JBGMEK010000071">
    <property type="protein sequence ID" value="MFA0813116.1"/>
    <property type="molecule type" value="Genomic_DNA"/>
</dbReference>
<dbReference type="PROSITE" id="PS50943">
    <property type="entry name" value="HTH_CROC1"/>
    <property type="match status" value="1"/>
</dbReference>
<dbReference type="Proteomes" id="UP001569428">
    <property type="component" value="Unassembled WGS sequence"/>
</dbReference>
<protein>
    <submittedName>
        <fullName evidence="2">Helix-turn-helix domain-containing protein</fullName>
    </submittedName>
</protein>
<gene>
    <name evidence="2" type="ORF">ACCI49_19630</name>
</gene>
<evidence type="ECO:0000313" key="2">
    <source>
        <dbReference type="EMBL" id="MFA0813116.1"/>
    </source>
</evidence>
<dbReference type="NCBIfam" id="NF041951">
    <property type="entry name" value="phage_RstR"/>
    <property type="match status" value="1"/>
</dbReference>
<reference evidence="2 3" key="1">
    <citation type="submission" date="2024-08" db="EMBL/GenBank/DDBJ databases">
        <authorList>
            <person name="Ishaq N."/>
        </authorList>
    </citation>
    <scope>NUCLEOTIDE SEQUENCE [LARGE SCALE GENOMIC DNA]</scope>
    <source>
        <strain evidence="2 3">DSM 18651</strain>
    </source>
</reference>
<organism evidence="2 3">
    <name type="scientific">Microbulbifer epialgicus</name>
    <dbReference type="NCBI Taxonomy" id="393907"/>
    <lineage>
        <taxon>Bacteria</taxon>
        <taxon>Pseudomonadati</taxon>
        <taxon>Pseudomonadota</taxon>
        <taxon>Gammaproteobacteria</taxon>
        <taxon>Cellvibrionales</taxon>
        <taxon>Microbulbiferaceae</taxon>
        <taxon>Microbulbifer</taxon>
    </lineage>
</organism>
<sequence length="91" mass="10463">MGGHVNQFRRYEAGATQPSLEALKKIAVAMSITIDSLVFDEDERGPDEQLRLQFEAISQLPTEEKEIVKELLDGVIIKYQSRRWDTKRQIS</sequence>
<dbReference type="SUPFAM" id="SSF47413">
    <property type="entry name" value="lambda repressor-like DNA-binding domains"/>
    <property type="match status" value="1"/>
</dbReference>
<evidence type="ECO:0000259" key="1">
    <source>
        <dbReference type="PROSITE" id="PS50943"/>
    </source>
</evidence>
<accession>A0ABV4P416</accession>
<comment type="caution">
    <text evidence="2">The sequence shown here is derived from an EMBL/GenBank/DDBJ whole genome shotgun (WGS) entry which is preliminary data.</text>
</comment>
<dbReference type="Gene3D" id="1.10.260.40">
    <property type="entry name" value="lambda repressor-like DNA-binding domains"/>
    <property type="match status" value="1"/>
</dbReference>
<keyword evidence="3" id="KW-1185">Reference proteome</keyword>
<name>A0ABV4P416_9GAMM</name>